<dbReference type="GO" id="GO:0015171">
    <property type="term" value="F:amino acid transmembrane transporter activity"/>
    <property type="evidence" value="ECO:0007669"/>
    <property type="project" value="TreeGrafter"/>
</dbReference>
<feature type="transmembrane region" description="Helical" evidence="6">
    <location>
        <begin position="38"/>
        <end position="63"/>
    </location>
</feature>
<comment type="caution">
    <text evidence="7">The sequence shown here is derived from an EMBL/GenBank/DDBJ whole genome shotgun (WGS) entry which is preliminary data.</text>
</comment>
<dbReference type="Pfam" id="PF01810">
    <property type="entry name" value="LysE"/>
    <property type="match status" value="1"/>
</dbReference>
<keyword evidence="8" id="KW-1185">Reference proteome</keyword>
<evidence type="ECO:0000313" key="7">
    <source>
        <dbReference type="EMBL" id="KAB2372525.1"/>
    </source>
</evidence>
<feature type="transmembrane region" description="Helical" evidence="6">
    <location>
        <begin position="143"/>
        <end position="165"/>
    </location>
</feature>
<dbReference type="PANTHER" id="PTHR30086">
    <property type="entry name" value="ARGININE EXPORTER PROTEIN ARGO"/>
    <property type="match status" value="1"/>
</dbReference>
<organism evidence="7 8">
    <name type="scientific">Actinomadura montaniterrae</name>
    <dbReference type="NCBI Taxonomy" id="1803903"/>
    <lineage>
        <taxon>Bacteria</taxon>
        <taxon>Bacillati</taxon>
        <taxon>Actinomycetota</taxon>
        <taxon>Actinomycetes</taxon>
        <taxon>Streptosporangiales</taxon>
        <taxon>Thermomonosporaceae</taxon>
        <taxon>Actinomadura</taxon>
    </lineage>
</organism>
<dbReference type="InterPro" id="IPR001123">
    <property type="entry name" value="LeuE-type"/>
</dbReference>
<keyword evidence="2" id="KW-1003">Cell membrane</keyword>
<feature type="transmembrane region" description="Helical" evidence="6">
    <location>
        <begin position="6"/>
        <end position="26"/>
    </location>
</feature>
<proteinExistence type="predicted"/>
<evidence type="ECO:0000313" key="8">
    <source>
        <dbReference type="Proteomes" id="UP000483004"/>
    </source>
</evidence>
<feature type="transmembrane region" description="Helical" evidence="6">
    <location>
        <begin position="109"/>
        <end position="131"/>
    </location>
</feature>
<keyword evidence="3 6" id="KW-0812">Transmembrane</keyword>
<dbReference type="OrthoDB" id="9814990at2"/>
<evidence type="ECO:0000256" key="2">
    <source>
        <dbReference type="ARBA" id="ARBA00022475"/>
    </source>
</evidence>
<comment type="subcellular location">
    <subcellularLocation>
        <location evidence="1">Cell membrane</location>
        <topology evidence="1">Multi-pass membrane protein</topology>
    </subcellularLocation>
</comment>
<reference evidence="7 8" key="1">
    <citation type="submission" date="2019-09" db="EMBL/GenBank/DDBJ databases">
        <title>Actinomadura physcomitrii sp. nov., a novel actinomycete isolated from moss [Physcomitrium sphaericum (Ludw) Fuernr].</title>
        <authorList>
            <person name="Liu C."/>
            <person name="Zhuang X."/>
        </authorList>
    </citation>
    <scope>NUCLEOTIDE SEQUENCE [LARGE SCALE GENOMIC DNA]</scope>
    <source>
        <strain evidence="7 8">CYP1-1B</strain>
    </source>
</reference>
<dbReference type="AlphaFoldDB" id="A0A6L3VUA6"/>
<dbReference type="Proteomes" id="UP000483004">
    <property type="component" value="Unassembled WGS sequence"/>
</dbReference>
<dbReference type="PANTHER" id="PTHR30086:SF20">
    <property type="entry name" value="ARGININE EXPORTER PROTEIN ARGO-RELATED"/>
    <property type="match status" value="1"/>
</dbReference>
<evidence type="ECO:0000256" key="1">
    <source>
        <dbReference type="ARBA" id="ARBA00004651"/>
    </source>
</evidence>
<dbReference type="RefSeq" id="WP_151543551.1">
    <property type="nucleotide sequence ID" value="NZ_WBMR01000108.1"/>
</dbReference>
<evidence type="ECO:0000256" key="3">
    <source>
        <dbReference type="ARBA" id="ARBA00022692"/>
    </source>
</evidence>
<protein>
    <submittedName>
        <fullName evidence="7">LysE family translocator</fullName>
    </submittedName>
</protein>
<evidence type="ECO:0000256" key="4">
    <source>
        <dbReference type="ARBA" id="ARBA00022989"/>
    </source>
</evidence>
<keyword evidence="4 6" id="KW-1133">Transmembrane helix</keyword>
<dbReference type="EMBL" id="WBMR01000108">
    <property type="protein sequence ID" value="KAB2372525.1"/>
    <property type="molecule type" value="Genomic_DNA"/>
</dbReference>
<sequence length="205" mass="20812">MATGSVLAFWSIAFLLIAVPGSDWAFMISAGLRGRSVLPAVSGLVTGYAAVTLVVAAGIGALVAGSPSLLTALTTVGGAYLMWHGATTLAHPSTPDAQGSRPAGTGWGIFLRGIGASGLNPKGLLIFVALLPQFTDPDGRLPIAGQIGVLGATYMATCALFYLVLGTIARTALQGRPATARTISRLSGAAMAGIGAWLLIDRLFF</sequence>
<evidence type="ECO:0000256" key="5">
    <source>
        <dbReference type="ARBA" id="ARBA00023136"/>
    </source>
</evidence>
<dbReference type="GO" id="GO:0005886">
    <property type="term" value="C:plasma membrane"/>
    <property type="evidence" value="ECO:0007669"/>
    <property type="project" value="UniProtKB-SubCell"/>
</dbReference>
<evidence type="ECO:0000256" key="6">
    <source>
        <dbReference type="SAM" id="Phobius"/>
    </source>
</evidence>
<feature type="transmembrane region" description="Helical" evidence="6">
    <location>
        <begin position="186"/>
        <end position="204"/>
    </location>
</feature>
<keyword evidence="5 6" id="KW-0472">Membrane</keyword>
<gene>
    <name evidence="7" type="ORF">F9B16_29890</name>
</gene>
<name>A0A6L3VUA6_9ACTN</name>
<accession>A0A6L3VUA6</accession>